<accession>A0A1H6XFU9</accession>
<reference evidence="1 2" key="1">
    <citation type="submission" date="2016-10" db="EMBL/GenBank/DDBJ databases">
        <authorList>
            <person name="de Groot N.N."/>
        </authorList>
    </citation>
    <scope>NUCLEOTIDE SEQUENCE [LARGE SCALE GENOMIC DNA]</scope>
    <source>
        <strain evidence="1 2">DSM 23048</strain>
    </source>
</reference>
<dbReference type="EMBL" id="FNYS01000018">
    <property type="protein sequence ID" value="SEJ23730.1"/>
    <property type="molecule type" value="Genomic_DNA"/>
</dbReference>
<sequence>MKKRVITIGVLMMSGLAFSQVGIGVKSPHRSALLELKADDKDYRGLLIPRIPLKGLRDKSNINNGDVAESLLVYNTNTGKDITPGFYYWNGNEWGRLINTQDIIDNSDHFPRNKVMSVDGEELVLEDTKGHIVRTNRKELNIITTITAKEGGKYVYTNEDGVEETINVTGSVINNIEEILGDTHVKQEIYNVVAGEGKAITPSDQSIVLAGSSDKAVLNEMQIAVAPKGITTDKIKPEGNKQILITNAEGKVVWVDATDEVIKEAVKNNETVTLLVDGQDGTFTYYNEKGIDENGKEIKGKGTSFDANTLKIVEKKDEKGVYVFYDGKTSLGNP</sequence>
<organism evidence="1 2">
    <name type="scientific">Myroides marinus</name>
    <dbReference type="NCBI Taxonomy" id="703342"/>
    <lineage>
        <taxon>Bacteria</taxon>
        <taxon>Pseudomonadati</taxon>
        <taxon>Bacteroidota</taxon>
        <taxon>Flavobacteriia</taxon>
        <taxon>Flavobacteriales</taxon>
        <taxon>Flavobacteriaceae</taxon>
        <taxon>Myroides</taxon>
    </lineage>
</organism>
<dbReference type="GeneID" id="82258986"/>
<evidence type="ECO:0000313" key="2">
    <source>
        <dbReference type="Proteomes" id="UP000183077"/>
    </source>
</evidence>
<proteinExistence type="predicted"/>
<evidence type="ECO:0000313" key="1">
    <source>
        <dbReference type="EMBL" id="SEJ23730.1"/>
    </source>
</evidence>
<dbReference type="AlphaFoldDB" id="A0A1H6XFU9"/>
<gene>
    <name evidence="1" type="ORF">SAMN04488018_11848</name>
</gene>
<name>A0A1H6XFU9_9FLAO</name>
<protein>
    <submittedName>
        <fullName evidence="1">Uncharacterized protein</fullName>
    </submittedName>
</protein>
<dbReference type="Proteomes" id="UP000183077">
    <property type="component" value="Unassembled WGS sequence"/>
</dbReference>
<dbReference type="RefSeq" id="WP_063175479.1">
    <property type="nucleotide sequence ID" value="NZ_FNYS01000018.1"/>
</dbReference>